<reference evidence="1 2" key="1">
    <citation type="submission" date="2019-04" db="EMBL/GenBank/DDBJ databases">
        <title>A reverse ecology approach based on a biological definition of microbial populations.</title>
        <authorList>
            <person name="Arevalo P."/>
            <person name="Vaninsberghe D."/>
            <person name="Elsherbini J."/>
            <person name="Gore J."/>
            <person name="Polz M."/>
        </authorList>
    </citation>
    <scope>NUCLEOTIDE SEQUENCE [LARGE SCALE GENOMIC DNA]</scope>
    <source>
        <strain evidence="1 2">10N.222.48.A1</strain>
    </source>
</reference>
<comment type="caution">
    <text evidence="1">The sequence shown here is derived from an EMBL/GenBank/DDBJ whole genome shotgun (WGS) entry which is preliminary data.</text>
</comment>
<sequence>MSKNFVNLSESLCASGNDIITITPTGFITSLPIEQFTFRQTSRYESLLEGANNLILLCKLLNQLLIERQSVNVNIHIATPIELLLVFLFLDSKYRKNTTISIWQSYLSYQEFKDNYQFFIKNWTDYAHLLVFNSFISAPIYARLLRFFHQVCVHNEYQKNQLIRCSSFPITYIPVGVFSERFSKDETQPHNEKLELLYIGHAKPSKGVDVLIDIVKKVRERNHVDFQLTLCLSGFGDSDRIQRIVFDHKLEQYVRFKTKIDIVQEMTSADLLILPLRTCVGTSLTPNLIIEAISCGLPIAVPEFEQLEEVIQFDCNAVKLDLHDLDSCAKTIESVVEENQLPYLSRYQTAQFEKNHTLEHFVTGYARALKLDGRSHG</sequence>
<dbReference type="Gene3D" id="3.40.50.2000">
    <property type="entry name" value="Glycogen Phosphorylase B"/>
    <property type="match status" value="2"/>
</dbReference>
<accession>A0A4U2E473</accession>
<keyword evidence="1" id="KW-0808">Transferase</keyword>
<proteinExistence type="predicted"/>
<dbReference type="RefSeq" id="WP_099166975.1">
    <property type="nucleotide sequence ID" value="NZ_JAJGZO010000011.1"/>
</dbReference>
<dbReference type="SUPFAM" id="SSF53756">
    <property type="entry name" value="UDP-Glycosyltransferase/glycogen phosphorylase"/>
    <property type="match status" value="1"/>
</dbReference>
<name>A0A4U2E473_9VIBR</name>
<dbReference type="Pfam" id="PF13692">
    <property type="entry name" value="Glyco_trans_1_4"/>
    <property type="match status" value="1"/>
</dbReference>
<evidence type="ECO:0000313" key="1">
    <source>
        <dbReference type="EMBL" id="TKG03416.1"/>
    </source>
</evidence>
<dbReference type="AlphaFoldDB" id="A0A4U2E473"/>
<gene>
    <name evidence="1" type="ORF">FCV91_21205</name>
</gene>
<dbReference type="PANTHER" id="PTHR12526">
    <property type="entry name" value="GLYCOSYLTRANSFERASE"/>
    <property type="match status" value="1"/>
</dbReference>
<evidence type="ECO:0000313" key="2">
    <source>
        <dbReference type="Proteomes" id="UP000305840"/>
    </source>
</evidence>
<dbReference type="PANTHER" id="PTHR12526:SF637">
    <property type="entry name" value="GLYCOSYLTRANSFERASE EPSF-RELATED"/>
    <property type="match status" value="1"/>
</dbReference>
<dbReference type="GO" id="GO:0016740">
    <property type="term" value="F:transferase activity"/>
    <property type="evidence" value="ECO:0007669"/>
    <property type="project" value="UniProtKB-KW"/>
</dbReference>
<dbReference type="CDD" id="cd03801">
    <property type="entry name" value="GT4_PimA-like"/>
    <property type="match status" value="1"/>
</dbReference>
<dbReference type="Proteomes" id="UP000305840">
    <property type="component" value="Unassembled WGS sequence"/>
</dbReference>
<protein>
    <submittedName>
        <fullName evidence="1">Glycosyltransferase</fullName>
    </submittedName>
</protein>
<dbReference type="EMBL" id="SYVO01000095">
    <property type="protein sequence ID" value="TKG03416.1"/>
    <property type="molecule type" value="Genomic_DNA"/>
</dbReference>
<organism evidence="1 2">
    <name type="scientific">Vibrio lentus</name>
    <dbReference type="NCBI Taxonomy" id="136468"/>
    <lineage>
        <taxon>Bacteria</taxon>
        <taxon>Pseudomonadati</taxon>
        <taxon>Pseudomonadota</taxon>
        <taxon>Gammaproteobacteria</taxon>
        <taxon>Vibrionales</taxon>
        <taxon>Vibrionaceae</taxon>
        <taxon>Vibrio</taxon>
    </lineage>
</organism>